<dbReference type="Proteomes" id="UP000036403">
    <property type="component" value="Unassembled WGS sequence"/>
</dbReference>
<organism evidence="1 2">
    <name type="scientific">Lasius niger</name>
    <name type="common">Black garden ant</name>
    <dbReference type="NCBI Taxonomy" id="67767"/>
    <lineage>
        <taxon>Eukaryota</taxon>
        <taxon>Metazoa</taxon>
        <taxon>Ecdysozoa</taxon>
        <taxon>Arthropoda</taxon>
        <taxon>Hexapoda</taxon>
        <taxon>Insecta</taxon>
        <taxon>Pterygota</taxon>
        <taxon>Neoptera</taxon>
        <taxon>Endopterygota</taxon>
        <taxon>Hymenoptera</taxon>
        <taxon>Apocrita</taxon>
        <taxon>Aculeata</taxon>
        <taxon>Formicoidea</taxon>
        <taxon>Formicidae</taxon>
        <taxon>Formicinae</taxon>
        <taxon>Lasius</taxon>
        <taxon>Lasius</taxon>
    </lineage>
</organism>
<sequence length="117" mass="12850">MSLKVAPRKTEAIYFHNGSRGVPPQTHVTVDDIPVQLGTCMKYLGLWLDGRWSLRDHFDRLVGKVEGVAAALSRLLPNIKGPDDRVRRLYANVVNSVALYGLGGRGGGHETHTRCTA</sequence>
<dbReference type="AlphaFoldDB" id="A0A0J7KFN6"/>
<gene>
    <name evidence="1" type="ORF">RF55_11147</name>
</gene>
<evidence type="ECO:0000313" key="1">
    <source>
        <dbReference type="EMBL" id="KMQ89243.1"/>
    </source>
</evidence>
<name>A0A0J7KFN6_LASNI</name>
<evidence type="ECO:0000313" key="2">
    <source>
        <dbReference type="Proteomes" id="UP000036403"/>
    </source>
</evidence>
<dbReference type="EMBL" id="LBMM01007997">
    <property type="protein sequence ID" value="KMQ89243.1"/>
    <property type="molecule type" value="Genomic_DNA"/>
</dbReference>
<reference evidence="1 2" key="1">
    <citation type="submission" date="2015-04" db="EMBL/GenBank/DDBJ databases">
        <title>Lasius niger genome sequencing.</title>
        <authorList>
            <person name="Konorov E.A."/>
            <person name="Nikitin M.A."/>
            <person name="Kirill M.V."/>
            <person name="Chang P."/>
        </authorList>
    </citation>
    <scope>NUCLEOTIDE SEQUENCE [LARGE SCALE GENOMIC DNA]</scope>
    <source>
        <tissue evidence="1">Whole</tissue>
    </source>
</reference>
<protein>
    <submittedName>
        <fullName evidence="1">Reverse transcriptase</fullName>
    </submittedName>
</protein>
<keyword evidence="1" id="KW-0548">Nucleotidyltransferase</keyword>
<dbReference type="GO" id="GO:0003964">
    <property type="term" value="F:RNA-directed DNA polymerase activity"/>
    <property type="evidence" value="ECO:0007669"/>
    <property type="project" value="UniProtKB-KW"/>
</dbReference>
<accession>A0A0J7KFN6</accession>
<proteinExistence type="predicted"/>
<dbReference type="PaxDb" id="67767-A0A0J7KFN6"/>
<keyword evidence="2" id="KW-1185">Reference proteome</keyword>
<keyword evidence="1" id="KW-0695">RNA-directed DNA polymerase</keyword>
<dbReference type="OrthoDB" id="7698238at2759"/>
<keyword evidence="1" id="KW-0808">Transferase</keyword>
<comment type="caution">
    <text evidence="1">The sequence shown here is derived from an EMBL/GenBank/DDBJ whole genome shotgun (WGS) entry which is preliminary data.</text>
</comment>